<dbReference type="PANTHER" id="PTHR43731">
    <property type="entry name" value="RHOMBOID PROTEASE"/>
    <property type="match status" value="1"/>
</dbReference>
<comment type="subcellular location">
    <subcellularLocation>
        <location evidence="1">Membrane</location>
        <topology evidence="1">Multi-pass membrane protein</topology>
    </subcellularLocation>
</comment>
<dbReference type="AlphaFoldDB" id="A0A7C5I4Q8"/>
<feature type="transmembrane region" description="Helical" evidence="7">
    <location>
        <begin position="104"/>
        <end position="124"/>
    </location>
</feature>
<evidence type="ECO:0000256" key="3">
    <source>
        <dbReference type="ARBA" id="ARBA00022692"/>
    </source>
</evidence>
<dbReference type="EMBL" id="DRTV01000187">
    <property type="protein sequence ID" value="HHF58303.1"/>
    <property type="molecule type" value="Genomic_DNA"/>
</dbReference>
<evidence type="ECO:0000256" key="5">
    <source>
        <dbReference type="ARBA" id="ARBA00022989"/>
    </source>
</evidence>
<evidence type="ECO:0000256" key="1">
    <source>
        <dbReference type="ARBA" id="ARBA00004141"/>
    </source>
</evidence>
<feature type="transmembrane region" description="Helical" evidence="7">
    <location>
        <begin position="66"/>
        <end position="92"/>
    </location>
</feature>
<accession>A0A7C5I4Q8</accession>
<comment type="caution">
    <text evidence="9">The sequence shown here is derived from an EMBL/GenBank/DDBJ whole genome shotgun (WGS) entry which is preliminary data.</text>
</comment>
<dbReference type="Gene3D" id="1.20.1540.10">
    <property type="entry name" value="Rhomboid-like"/>
    <property type="match status" value="1"/>
</dbReference>
<organism evidence="9">
    <name type="scientific">candidate division WOR-3 bacterium</name>
    <dbReference type="NCBI Taxonomy" id="2052148"/>
    <lineage>
        <taxon>Bacteria</taxon>
        <taxon>Bacteria division WOR-3</taxon>
    </lineage>
</organism>
<dbReference type="GO" id="GO:0004252">
    <property type="term" value="F:serine-type endopeptidase activity"/>
    <property type="evidence" value="ECO:0007669"/>
    <property type="project" value="InterPro"/>
</dbReference>
<dbReference type="InterPro" id="IPR035952">
    <property type="entry name" value="Rhomboid-like_sf"/>
</dbReference>
<feature type="domain" description="Peptidase S54 rhomboid" evidence="8">
    <location>
        <begin position="69"/>
        <end position="224"/>
    </location>
</feature>
<feature type="transmembrane region" description="Helical" evidence="7">
    <location>
        <begin position="204"/>
        <end position="225"/>
    </location>
</feature>
<dbReference type="SUPFAM" id="SSF144091">
    <property type="entry name" value="Rhomboid-like"/>
    <property type="match status" value="1"/>
</dbReference>
<dbReference type="Proteomes" id="UP000886014">
    <property type="component" value="Unassembled WGS sequence"/>
</dbReference>
<keyword evidence="6 7" id="KW-0472">Membrane</keyword>
<dbReference type="InterPro" id="IPR050925">
    <property type="entry name" value="Rhomboid_protease_S54"/>
</dbReference>
<evidence type="ECO:0000256" key="6">
    <source>
        <dbReference type="ARBA" id="ARBA00023136"/>
    </source>
</evidence>
<reference evidence="9" key="1">
    <citation type="journal article" date="2020" name="mSystems">
        <title>Genome- and Community-Level Interaction Insights into Carbon Utilization and Element Cycling Functions of Hydrothermarchaeota in Hydrothermal Sediment.</title>
        <authorList>
            <person name="Zhou Z."/>
            <person name="Liu Y."/>
            <person name="Xu W."/>
            <person name="Pan J."/>
            <person name="Luo Z.H."/>
            <person name="Li M."/>
        </authorList>
    </citation>
    <scope>NUCLEOTIDE SEQUENCE [LARGE SCALE GENOMIC DNA]</scope>
    <source>
        <strain evidence="9">HyVt-94</strain>
    </source>
</reference>
<keyword evidence="4" id="KW-0378">Hydrolase</keyword>
<evidence type="ECO:0000259" key="8">
    <source>
        <dbReference type="Pfam" id="PF01694"/>
    </source>
</evidence>
<keyword evidence="5 7" id="KW-1133">Transmembrane helix</keyword>
<gene>
    <name evidence="9" type="ORF">ENL41_02640</name>
</gene>
<comment type="similarity">
    <text evidence="2">Belongs to the peptidase S54 family.</text>
</comment>
<evidence type="ECO:0000256" key="7">
    <source>
        <dbReference type="SAM" id="Phobius"/>
    </source>
</evidence>
<evidence type="ECO:0000256" key="2">
    <source>
        <dbReference type="ARBA" id="ARBA00009045"/>
    </source>
</evidence>
<feature type="transmembrane region" description="Helical" evidence="7">
    <location>
        <begin position="12"/>
        <end position="30"/>
    </location>
</feature>
<keyword evidence="3 7" id="KW-0812">Transmembrane</keyword>
<dbReference type="FunFam" id="1.20.1540.10:FF:000027">
    <property type="entry name" value="Rhomboid family intramembrane serine protease"/>
    <property type="match status" value="1"/>
</dbReference>
<dbReference type="InterPro" id="IPR022764">
    <property type="entry name" value="Peptidase_S54_rhomboid_dom"/>
</dbReference>
<feature type="transmembrane region" description="Helical" evidence="7">
    <location>
        <begin position="130"/>
        <end position="149"/>
    </location>
</feature>
<evidence type="ECO:0000313" key="9">
    <source>
        <dbReference type="EMBL" id="HHF58303.1"/>
    </source>
</evidence>
<evidence type="ECO:0000256" key="4">
    <source>
        <dbReference type="ARBA" id="ARBA00022801"/>
    </source>
</evidence>
<sequence>MIPLKDENPRRSFPIVNYVLIGINIIIFFYEMSLGRGLNYFFLKYGLIPYEITRFKDLPPFVSHPVILNIFTSMFLHGSFMHIAGNMLYLYIFGDNVEDALGHIRYFFFYILSGIGAALAQIIITPSSLIPNIGASGAISGVLGAYVLLYPHARVITLIPDPFTFGLFYRLTKIPALFFIGFWFILQFFQGILTLPYAGKTGGVAWWAHIGGFITGIILVLLYYSSLTGMRRYRRL</sequence>
<dbReference type="Pfam" id="PF01694">
    <property type="entry name" value="Rhomboid"/>
    <property type="match status" value="1"/>
</dbReference>
<name>A0A7C5I4Q8_UNCW3</name>
<dbReference type="PANTHER" id="PTHR43731:SF14">
    <property type="entry name" value="PRESENILIN-ASSOCIATED RHOMBOID-LIKE PROTEIN, MITOCHONDRIAL"/>
    <property type="match status" value="1"/>
</dbReference>
<dbReference type="GO" id="GO:0006508">
    <property type="term" value="P:proteolysis"/>
    <property type="evidence" value="ECO:0007669"/>
    <property type="project" value="UniProtKB-KW"/>
</dbReference>
<protein>
    <submittedName>
        <fullName evidence="9">Rhomboid family intramembrane serine protease</fullName>
    </submittedName>
</protein>
<proteinExistence type="inferred from homology"/>
<keyword evidence="9" id="KW-0645">Protease</keyword>
<dbReference type="GO" id="GO:0016020">
    <property type="term" value="C:membrane"/>
    <property type="evidence" value="ECO:0007669"/>
    <property type="project" value="UniProtKB-SubCell"/>
</dbReference>